<comment type="caution">
    <text evidence="1">The sequence shown here is derived from an EMBL/GenBank/DDBJ whole genome shotgun (WGS) entry which is preliminary data.</text>
</comment>
<sequence>PNNTLSSASLPLRTHVTDNAAQKNGTATKVHSTENPTSLVFGHKIMDKENSYNPKVNNGNVLSQTNSRNNVIPIYNTPVPPTQPPTTKGIQHSNGGSPPVGNSMNQVNRGSATATLDSASTNSSNKPAVSIVIWVRCLDSCRGLIKKIINKLTRIFVVLDEYCSPIKRTEKNLFIEGVPDLNLSSEQSSQKKVQASVDSTSSQKIKMSPRKQLQNYKKDLKLSDSTNIDQNTGKRRLNPSENTSVKHP</sequence>
<organism evidence="1 2">
    <name type="scientific">Acaulospora colombiana</name>
    <dbReference type="NCBI Taxonomy" id="27376"/>
    <lineage>
        <taxon>Eukaryota</taxon>
        <taxon>Fungi</taxon>
        <taxon>Fungi incertae sedis</taxon>
        <taxon>Mucoromycota</taxon>
        <taxon>Glomeromycotina</taxon>
        <taxon>Glomeromycetes</taxon>
        <taxon>Diversisporales</taxon>
        <taxon>Acaulosporaceae</taxon>
        <taxon>Acaulospora</taxon>
    </lineage>
</organism>
<accession>A0ACA9PI50</accession>
<protein>
    <submittedName>
        <fullName evidence="1">16402_t:CDS:1</fullName>
    </submittedName>
</protein>
<reference evidence="1" key="1">
    <citation type="submission" date="2021-06" db="EMBL/GenBank/DDBJ databases">
        <authorList>
            <person name="Kallberg Y."/>
            <person name="Tangrot J."/>
            <person name="Rosling A."/>
        </authorList>
    </citation>
    <scope>NUCLEOTIDE SEQUENCE</scope>
    <source>
        <strain evidence="1">CL356</strain>
    </source>
</reference>
<keyword evidence="2" id="KW-1185">Reference proteome</keyword>
<gene>
    <name evidence="1" type="ORF">ACOLOM_LOCUS10634</name>
</gene>
<evidence type="ECO:0000313" key="1">
    <source>
        <dbReference type="EMBL" id="CAG8710278.1"/>
    </source>
</evidence>
<evidence type="ECO:0000313" key="2">
    <source>
        <dbReference type="Proteomes" id="UP000789525"/>
    </source>
</evidence>
<dbReference type="EMBL" id="CAJVPT010035099">
    <property type="protein sequence ID" value="CAG8710278.1"/>
    <property type="molecule type" value="Genomic_DNA"/>
</dbReference>
<name>A0ACA9PI50_9GLOM</name>
<feature type="non-terminal residue" evidence="1">
    <location>
        <position position="248"/>
    </location>
</feature>
<dbReference type="Proteomes" id="UP000789525">
    <property type="component" value="Unassembled WGS sequence"/>
</dbReference>
<feature type="non-terminal residue" evidence="1">
    <location>
        <position position="1"/>
    </location>
</feature>
<proteinExistence type="predicted"/>